<evidence type="ECO:0000313" key="3">
    <source>
        <dbReference type="Proteomes" id="UP001156669"/>
    </source>
</evidence>
<dbReference type="EMBL" id="BSOE01000035">
    <property type="protein sequence ID" value="GLR04415.1"/>
    <property type="molecule type" value="Genomic_DNA"/>
</dbReference>
<dbReference type="Proteomes" id="UP001156669">
    <property type="component" value="Unassembled WGS sequence"/>
</dbReference>
<keyword evidence="3" id="KW-1185">Reference proteome</keyword>
<feature type="transmembrane region" description="Helical" evidence="1">
    <location>
        <begin position="32"/>
        <end position="52"/>
    </location>
</feature>
<name>A0ABQ5Y2V8_9VIBR</name>
<organism evidence="2 3">
    <name type="scientific">Vibrio hyugaensis</name>
    <dbReference type="NCBI Taxonomy" id="1534743"/>
    <lineage>
        <taxon>Bacteria</taxon>
        <taxon>Pseudomonadati</taxon>
        <taxon>Pseudomonadota</taxon>
        <taxon>Gammaproteobacteria</taxon>
        <taxon>Vibrionales</taxon>
        <taxon>Vibrionaceae</taxon>
        <taxon>Vibrio</taxon>
    </lineage>
</organism>
<accession>A0ABQ5Y2V8</accession>
<sequence length="232" mass="26762">MVSVYVPSGKVILSMLFNIAGIAFTTTDYKSFTFFAFALGFGFGIKVLLQWFIPLFSKVSENGWVKILLSIISAIFLSTLYAVSNQVINELYKVEPETLSNTRIFVGLLISPGVAFVFIFFILIILALYELLFSKRDRFREGGSFSLNNWFVWYWFFSLMAISSWYFIKKIPIHYQSSIERYIPVFTYYLDAFEYHNCPNAVDGKLHALKKNKALVLTEESNGYTFRVVECT</sequence>
<feature type="transmembrane region" description="Helical" evidence="1">
    <location>
        <begin position="104"/>
        <end position="129"/>
    </location>
</feature>
<comment type="caution">
    <text evidence="2">The sequence shown here is derived from an EMBL/GenBank/DDBJ whole genome shotgun (WGS) entry which is preliminary data.</text>
</comment>
<gene>
    <name evidence="2" type="ORF">GCM10007906_20030</name>
</gene>
<feature type="transmembrane region" description="Helical" evidence="1">
    <location>
        <begin position="6"/>
        <end position="25"/>
    </location>
</feature>
<proteinExistence type="predicted"/>
<keyword evidence="1" id="KW-0472">Membrane</keyword>
<keyword evidence="1" id="KW-0812">Transmembrane</keyword>
<feature type="transmembrane region" description="Helical" evidence="1">
    <location>
        <begin position="64"/>
        <end position="83"/>
    </location>
</feature>
<evidence type="ECO:0000313" key="2">
    <source>
        <dbReference type="EMBL" id="GLR04415.1"/>
    </source>
</evidence>
<reference evidence="3" key="1">
    <citation type="journal article" date="2019" name="Int. J. Syst. Evol. Microbiol.">
        <title>The Global Catalogue of Microorganisms (GCM) 10K type strain sequencing project: providing services to taxonomists for standard genome sequencing and annotation.</title>
        <authorList>
            <consortium name="The Broad Institute Genomics Platform"/>
            <consortium name="The Broad Institute Genome Sequencing Center for Infectious Disease"/>
            <person name="Wu L."/>
            <person name="Ma J."/>
        </authorList>
    </citation>
    <scope>NUCLEOTIDE SEQUENCE [LARGE SCALE GENOMIC DNA]</scope>
    <source>
        <strain evidence="3">NBRC 110633</strain>
    </source>
</reference>
<protein>
    <submittedName>
        <fullName evidence="2">Uncharacterized protein</fullName>
    </submittedName>
</protein>
<feature type="transmembrane region" description="Helical" evidence="1">
    <location>
        <begin position="149"/>
        <end position="168"/>
    </location>
</feature>
<keyword evidence="1" id="KW-1133">Transmembrane helix</keyword>
<dbReference type="RefSeq" id="WP_045399160.1">
    <property type="nucleotide sequence ID" value="NZ_BBLD01000017.1"/>
</dbReference>
<evidence type="ECO:0000256" key="1">
    <source>
        <dbReference type="SAM" id="Phobius"/>
    </source>
</evidence>